<dbReference type="Pfam" id="PF01926">
    <property type="entry name" value="MMR_HSR1"/>
    <property type="match status" value="1"/>
</dbReference>
<dbReference type="Gene3D" id="3.40.50.300">
    <property type="entry name" value="P-loop containing nucleotide triphosphate hydrolases"/>
    <property type="match status" value="1"/>
</dbReference>
<feature type="region of interest" description="Disordered" evidence="1">
    <location>
        <begin position="291"/>
        <end position="319"/>
    </location>
</feature>
<reference evidence="4" key="1">
    <citation type="journal article" date="2010" name="Nature">
        <title>The Amphimedon queenslandica genome and the evolution of animal complexity.</title>
        <authorList>
            <person name="Srivastava M."/>
            <person name="Simakov O."/>
            <person name="Chapman J."/>
            <person name="Fahey B."/>
            <person name="Gauthier M.E."/>
            <person name="Mitros T."/>
            <person name="Richards G.S."/>
            <person name="Conaco C."/>
            <person name="Dacre M."/>
            <person name="Hellsten U."/>
            <person name="Larroux C."/>
            <person name="Putnam N.H."/>
            <person name="Stanke M."/>
            <person name="Adamska M."/>
            <person name="Darling A."/>
            <person name="Degnan S.M."/>
            <person name="Oakley T.H."/>
            <person name="Plachetzki D.C."/>
            <person name="Zhai Y."/>
            <person name="Adamski M."/>
            <person name="Calcino A."/>
            <person name="Cummins S.F."/>
            <person name="Goodstein D.M."/>
            <person name="Harris C."/>
            <person name="Jackson D.J."/>
            <person name="Leys S.P."/>
            <person name="Shu S."/>
            <person name="Woodcroft B.J."/>
            <person name="Vervoort M."/>
            <person name="Kosik K.S."/>
            <person name="Manning G."/>
            <person name="Degnan B.M."/>
            <person name="Rokhsar D.S."/>
        </authorList>
    </citation>
    <scope>NUCLEOTIDE SEQUENCE [LARGE SCALE GENOMIC DNA]</scope>
</reference>
<dbReference type="EnsemblMetazoa" id="Aqu2.1.42520_001">
    <property type="protein sequence ID" value="Aqu2.1.42520_001"/>
    <property type="gene ID" value="Aqu2.1.42520"/>
</dbReference>
<evidence type="ECO:0000313" key="3">
    <source>
        <dbReference type="EnsemblMetazoa" id="Aqu2.1.42520_001"/>
    </source>
</evidence>
<evidence type="ECO:0000256" key="1">
    <source>
        <dbReference type="SAM" id="MobiDB-lite"/>
    </source>
</evidence>
<feature type="domain" description="G" evidence="2">
    <location>
        <begin position="61"/>
        <end position="149"/>
    </location>
</feature>
<evidence type="ECO:0000313" key="4">
    <source>
        <dbReference type="Proteomes" id="UP000007879"/>
    </source>
</evidence>
<reference evidence="3" key="2">
    <citation type="submission" date="2017-05" db="UniProtKB">
        <authorList>
            <consortium name="EnsemblMetazoa"/>
        </authorList>
    </citation>
    <scope>IDENTIFICATION</scope>
</reference>
<dbReference type="EnsemblMetazoa" id="XM_011407774.1">
    <property type="protein sequence ID" value="XP_011406076.1"/>
    <property type="gene ID" value="LOC105313944"/>
</dbReference>
<dbReference type="KEGG" id="aqu:105313944"/>
<dbReference type="InterPro" id="IPR006073">
    <property type="entry name" value="GTP-bd"/>
</dbReference>
<sequence length="340" mass="39318">MAAIMDDKLNGTLDVQDSNEIQTVDFPNENLPREELVSSKEPQKILDEKEKEKFGTNDVHILFTGLSGAGKSTLVNAMLGKVLARTGYGPDSIEAPKSYYEGEFEGVKLQVCDTNGYSESNHKIPKSHRFNLILICIKITNRVGDSEINFLQALGEALDKEAWNRTVIVLTFANHLIYNSSIELLRTKEAKCQAINDIKDKYKKCIRKHLKDFMDKKTLRNIPFCLAGKSDPFDPTNRDARTLPTTEDWLVDLWETCAEHVSPENKTWFSRLYDFIKKILLKILRKEEQQNEEKQVKEQDEQVEEQQHNEERQQKKVEEVELKEKQVKVEVQQNNPEEKF</sequence>
<dbReference type="SUPFAM" id="SSF52540">
    <property type="entry name" value="P-loop containing nucleoside triphosphate hydrolases"/>
    <property type="match status" value="1"/>
</dbReference>
<proteinExistence type="predicted"/>
<keyword evidence="4" id="KW-1185">Reference proteome</keyword>
<accession>A0A1X7VRS1</accession>
<gene>
    <name evidence="3" type="primary">105313944</name>
</gene>
<dbReference type="Proteomes" id="UP000007879">
    <property type="component" value="Unassembled WGS sequence"/>
</dbReference>
<evidence type="ECO:0000259" key="2">
    <source>
        <dbReference type="Pfam" id="PF01926"/>
    </source>
</evidence>
<dbReference type="OrthoDB" id="425923at2759"/>
<organism evidence="3">
    <name type="scientific">Amphimedon queenslandica</name>
    <name type="common">Sponge</name>
    <dbReference type="NCBI Taxonomy" id="400682"/>
    <lineage>
        <taxon>Eukaryota</taxon>
        <taxon>Metazoa</taxon>
        <taxon>Porifera</taxon>
        <taxon>Demospongiae</taxon>
        <taxon>Heteroscleromorpha</taxon>
        <taxon>Haplosclerida</taxon>
        <taxon>Niphatidae</taxon>
        <taxon>Amphimedon</taxon>
    </lineage>
</organism>
<name>A0A1X7VRS1_AMPQE</name>
<dbReference type="InterPro" id="IPR027417">
    <property type="entry name" value="P-loop_NTPase"/>
</dbReference>
<dbReference type="GO" id="GO:0005525">
    <property type="term" value="F:GTP binding"/>
    <property type="evidence" value="ECO:0007669"/>
    <property type="project" value="InterPro"/>
</dbReference>
<dbReference type="InParanoid" id="A0A1X7VRS1"/>
<protein>
    <recommendedName>
        <fullName evidence="2">G domain-containing protein</fullName>
    </recommendedName>
</protein>
<dbReference type="AlphaFoldDB" id="A0A1X7VRS1"/>